<reference evidence="1 2" key="1">
    <citation type="submission" date="2024-10" db="EMBL/GenBank/DDBJ databases">
        <title>The Natural Products Discovery Center: Release of the First 8490 Sequenced Strains for Exploring Actinobacteria Biosynthetic Diversity.</title>
        <authorList>
            <person name="Kalkreuter E."/>
            <person name="Kautsar S.A."/>
            <person name="Yang D."/>
            <person name="Bader C.D."/>
            <person name="Teijaro C.N."/>
            <person name="Fluegel L."/>
            <person name="Davis C.M."/>
            <person name="Simpson J.R."/>
            <person name="Lauterbach L."/>
            <person name="Steele A.D."/>
            <person name="Gui C."/>
            <person name="Meng S."/>
            <person name="Li G."/>
            <person name="Viehrig K."/>
            <person name="Ye F."/>
            <person name="Su P."/>
            <person name="Kiefer A.F."/>
            <person name="Nichols A."/>
            <person name="Cepeda A.J."/>
            <person name="Yan W."/>
            <person name="Fan B."/>
            <person name="Jiang Y."/>
            <person name="Adhikari A."/>
            <person name="Zheng C.-J."/>
            <person name="Schuster L."/>
            <person name="Cowan T.M."/>
            <person name="Smanski M.J."/>
            <person name="Chevrette M.G."/>
            <person name="De Carvalho L.P.S."/>
            <person name="Shen B."/>
        </authorList>
    </citation>
    <scope>NUCLEOTIDE SEQUENCE [LARGE SCALE GENOMIC DNA]</scope>
    <source>
        <strain evidence="1 2">NPDC002173</strain>
    </source>
</reference>
<accession>A0ABW6T1A9</accession>
<sequence>MRLADTLVSKLDDDTVVVRSAVTGTTVYNGQDDPVENEWSTTEDFVFAADANGNGQLKLSGEKSASAVAAMLTGDSSQINAWAGGVAPDPVTELPPVDHSTADQPAKRRLLVGARLEG</sequence>
<dbReference type="RefSeq" id="WP_387417059.1">
    <property type="nucleotide sequence ID" value="NZ_JBIASD010000036.1"/>
</dbReference>
<name>A0ABW6T1A9_9ACTN</name>
<dbReference type="Proteomes" id="UP001602013">
    <property type="component" value="Unassembled WGS sequence"/>
</dbReference>
<comment type="caution">
    <text evidence="1">The sequence shown here is derived from an EMBL/GenBank/DDBJ whole genome shotgun (WGS) entry which is preliminary data.</text>
</comment>
<gene>
    <name evidence="1" type="ORF">ACFYXI_35235</name>
</gene>
<proteinExistence type="predicted"/>
<evidence type="ECO:0000313" key="1">
    <source>
        <dbReference type="EMBL" id="MFF3670857.1"/>
    </source>
</evidence>
<keyword evidence="2" id="KW-1185">Reference proteome</keyword>
<protein>
    <submittedName>
        <fullName evidence="1">Uncharacterized protein</fullName>
    </submittedName>
</protein>
<evidence type="ECO:0000313" key="2">
    <source>
        <dbReference type="Proteomes" id="UP001602013"/>
    </source>
</evidence>
<organism evidence="1 2">
    <name type="scientific">Microtetraspora malaysiensis</name>
    <dbReference type="NCBI Taxonomy" id="161358"/>
    <lineage>
        <taxon>Bacteria</taxon>
        <taxon>Bacillati</taxon>
        <taxon>Actinomycetota</taxon>
        <taxon>Actinomycetes</taxon>
        <taxon>Streptosporangiales</taxon>
        <taxon>Streptosporangiaceae</taxon>
        <taxon>Microtetraspora</taxon>
    </lineage>
</organism>
<dbReference type="EMBL" id="JBIASD010000036">
    <property type="protein sequence ID" value="MFF3670857.1"/>
    <property type="molecule type" value="Genomic_DNA"/>
</dbReference>